<evidence type="ECO:0000313" key="9">
    <source>
        <dbReference type="Proteomes" id="UP000254118"/>
    </source>
</evidence>
<evidence type="ECO:0000256" key="5">
    <source>
        <dbReference type="ARBA" id="ARBA00023136"/>
    </source>
</evidence>
<evidence type="ECO:0000256" key="1">
    <source>
        <dbReference type="ARBA" id="ARBA00004651"/>
    </source>
</evidence>
<protein>
    <submittedName>
        <fullName evidence="8">Quinolone resistance protein norB</fullName>
    </submittedName>
</protein>
<name>A0AA46BL47_9MICO</name>
<dbReference type="GO" id="GO:0005886">
    <property type="term" value="C:plasma membrane"/>
    <property type="evidence" value="ECO:0007669"/>
    <property type="project" value="UniProtKB-SubCell"/>
</dbReference>
<keyword evidence="4 6" id="KW-1133">Transmembrane helix</keyword>
<feature type="transmembrane region" description="Helical" evidence="6">
    <location>
        <begin position="123"/>
        <end position="143"/>
    </location>
</feature>
<evidence type="ECO:0000256" key="3">
    <source>
        <dbReference type="ARBA" id="ARBA00022692"/>
    </source>
</evidence>
<accession>A0AA46BL47</accession>
<dbReference type="Proteomes" id="UP000254118">
    <property type="component" value="Unassembled WGS sequence"/>
</dbReference>
<dbReference type="InterPro" id="IPR036259">
    <property type="entry name" value="MFS_trans_sf"/>
</dbReference>
<sequence>MNATNTTPPVGYQGTEKLLWGIVLAVITFWLFAGTAGTVAPAIMADVNAGGVQHVDASAMNLAVSITALFSGLFIVLMGGTADKVGRVKITQVGIIAGIIGSALLLFAAGPAALPLLLVGRAIQGFSAACIMPASMALVKSYWDGPARQRAVSMWSIGSWGGSGLAALFGGFVVQYVGWRGIFAASIVISVIAFVMILGTPENKVAHTGQRAAFDIVGLLLFIVGTLSLMIVLLFGKKLGWGSPTVLGLAVLALLAWGTFVFVERGKANPFIDFALFKNTTFTGATLSNFLLNATIGMLIVSQQLIQLAGRKADGTAYTAWDAGLLTIGYGVFIIAFIRVGEKLLQRFGPRKPMLWGTFIVIAACLLLMMTHVLIGQYVIMAIIAYCLFGFGLAFYATPSTDAALSNLPAAQAGSGAGIYKMASSLGGAIGAAVSLAVFTAMTSVPADIVGHVLHMQGRADNMSLRQAGMIALGVNLVFLLLAIISIVMTVPKGIGRKDQSQPEGSAAPAPQPTLDEEKAAVLGRLSELPLSSLKDLEGRAYKK</sequence>
<evidence type="ECO:0000256" key="4">
    <source>
        <dbReference type="ARBA" id="ARBA00022989"/>
    </source>
</evidence>
<feature type="transmembrane region" description="Helical" evidence="6">
    <location>
        <begin position="318"/>
        <end position="341"/>
    </location>
</feature>
<feature type="domain" description="Major facilitator superfamily (MFS) profile" evidence="7">
    <location>
        <begin position="18"/>
        <end position="495"/>
    </location>
</feature>
<reference evidence="8 9" key="1">
    <citation type="submission" date="2018-06" db="EMBL/GenBank/DDBJ databases">
        <authorList>
            <consortium name="Pathogen Informatics"/>
            <person name="Doyle S."/>
        </authorList>
    </citation>
    <scope>NUCLEOTIDE SEQUENCE [LARGE SCALE GENOMIC DNA]</scope>
    <source>
        <strain evidence="8 9">NCTC7915</strain>
    </source>
</reference>
<keyword evidence="3 6" id="KW-0812">Transmembrane</keyword>
<evidence type="ECO:0000313" key="8">
    <source>
        <dbReference type="EMBL" id="STD03061.1"/>
    </source>
</evidence>
<keyword evidence="5 6" id="KW-0472">Membrane</keyword>
<feature type="transmembrane region" description="Helical" evidence="6">
    <location>
        <begin position="241"/>
        <end position="263"/>
    </location>
</feature>
<feature type="transmembrane region" description="Helical" evidence="6">
    <location>
        <begin position="378"/>
        <end position="397"/>
    </location>
</feature>
<evidence type="ECO:0000259" key="7">
    <source>
        <dbReference type="PROSITE" id="PS50850"/>
    </source>
</evidence>
<evidence type="ECO:0000256" key="2">
    <source>
        <dbReference type="ARBA" id="ARBA00022448"/>
    </source>
</evidence>
<dbReference type="PANTHER" id="PTHR42718">
    <property type="entry name" value="MAJOR FACILITATOR SUPERFAMILY MULTIDRUG TRANSPORTER MFSC"/>
    <property type="match status" value="1"/>
</dbReference>
<dbReference type="Gene3D" id="1.20.1250.20">
    <property type="entry name" value="MFS general substrate transporter like domains"/>
    <property type="match status" value="2"/>
</dbReference>
<feature type="transmembrane region" description="Helical" evidence="6">
    <location>
        <begin position="284"/>
        <end position="306"/>
    </location>
</feature>
<comment type="subcellular location">
    <subcellularLocation>
        <location evidence="1">Cell membrane</location>
        <topology evidence="1">Multi-pass membrane protein</topology>
    </subcellularLocation>
</comment>
<feature type="transmembrane region" description="Helical" evidence="6">
    <location>
        <begin position="18"/>
        <end position="40"/>
    </location>
</feature>
<evidence type="ECO:0000256" key="6">
    <source>
        <dbReference type="SAM" id="Phobius"/>
    </source>
</evidence>
<organism evidence="8 9">
    <name type="scientific">Dermatophilus congolensis</name>
    <dbReference type="NCBI Taxonomy" id="1863"/>
    <lineage>
        <taxon>Bacteria</taxon>
        <taxon>Bacillati</taxon>
        <taxon>Actinomycetota</taxon>
        <taxon>Actinomycetes</taxon>
        <taxon>Micrococcales</taxon>
        <taxon>Dermatophilaceae</taxon>
        <taxon>Dermatophilus</taxon>
    </lineage>
</organism>
<feature type="transmembrane region" description="Helical" evidence="6">
    <location>
        <begin position="353"/>
        <end position="372"/>
    </location>
</feature>
<dbReference type="Pfam" id="PF07690">
    <property type="entry name" value="MFS_1"/>
    <property type="match status" value="1"/>
</dbReference>
<feature type="transmembrane region" description="Helical" evidence="6">
    <location>
        <begin position="212"/>
        <end position="235"/>
    </location>
</feature>
<dbReference type="GO" id="GO:0022857">
    <property type="term" value="F:transmembrane transporter activity"/>
    <property type="evidence" value="ECO:0007669"/>
    <property type="project" value="InterPro"/>
</dbReference>
<dbReference type="RefSeq" id="WP_115029006.1">
    <property type="nucleotide sequence ID" value="NZ_UFYA01000001.1"/>
</dbReference>
<feature type="transmembrane region" description="Helical" evidence="6">
    <location>
        <begin position="60"/>
        <end position="81"/>
    </location>
</feature>
<proteinExistence type="predicted"/>
<dbReference type="InterPro" id="IPR011701">
    <property type="entry name" value="MFS"/>
</dbReference>
<feature type="transmembrane region" description="Helical" evidence="6">
    <location>
        <begin position="426"/>
        <end position="447"/>
    </location>
</feature>
<feature type="transmembrane region" description="Helical" evidence="6">
    <location>
        <begin position="155"/>
        <end position="176"/>
    </location>
</feature>
<dbReference type="PROSITE" id="PS50850">
    <property type="entry name" value="MFS"/>
    <property type="match status" value="1"/>
</dbReference>
<dbReference type="EMBL" id="UFYA01000001">
    <property type="protein sequence ID" value="STD03061.1"/>
    <property type="molecule type" value="Genomic_DNA"/>
</dbReference>
<comment type="caution">
    <text evidence="8">The sequence shown here is derived from an EMBL/GenBank/DDBJ whole genome shotgun (WGS) entry which is preliminary data.</text>
</comment>
<gene>
    <name evidence="8" type="primary">norB_1</name>
    <name evidence="8" type="ORF">NCTC7915_00038</name>
</gene>
<feature type="transmembrane region" description="Helical" evidence="6">
    <location>
        <begin position="467"/>
        <end position="491"/>
    </location>
</feature>
<dbReference type="InterPro" id="IPR020846">
    <property type="entry name" value="MFS_dom"/>
</dbReference>
<feature type="transmembrane region" description="Helical" evidence="6">
    <location>
        <begin position="182"/>
        <end position="200"/>
    </location>
</feature>
<feature type="transmembrane region" description="Helical" evidence="6">
    <location>
        <begin position="93"/>
        <end position="117"/>
    </location>
</feature>
<keyword evidence="2" id="KW-0813">Transport</keyword>
<dbReference type="AlphaFoldDB" id="A0AA46BL47"/>
<dbReference type="CDD" id="cd17321">
    <property type="entry name" value="MFS_MMR_MDR_like"/>
    <property type="match status" value="1"/>
</dbReference>
<dbReference type="PANTHER" id="PTHR42718:SF9">
    <property type="entry name" value="MAJOR FACILITATOR SUPERFAMILY MULTIDRUG TRANSPORTER MFSC"/>
    <property type="match status" value="1"/>
</dbReference>
<dbReference type="SUPFAM" id="SSF103473">
    <property type="entry name" value="MFS general substrate transporter"/>
    <property type="match status" value="1"/>
</dbReference>